<dbReference type="PANTHER" id="PTHR40448:SF1">
    <property type="entry name" value="TWO-COMPONENT SENSOR HISTIDINE KINASE"/>
    <property type="match status" value="1"/>
</dbReference>
<dbReference type="OrthoDB" id="9813149at2"/>
<dbReference type="PANTHER" id="PTHR40448">
    <property type="entry name" value="TWO-COMPONENT SENSOR HISTIDINE KINASE"/>
    <property type="match status" value="1"/>
</dbReference>
<feature type="domain" description="Sensor histidine kinase NatK-like C-terminal" evidence="2">
    <location>
        <begin position="333"/>
        <end position="438"/>
    </location>
</feature>
<name>A9KQR2_LACP7</name>
<keyword evidence="4" id="KW-1185">Reference proteome</keyword>
<dbReference type="HOGENOM" id="CLU_020211_12_0_9"/>
<dbReference type="AlphaFoldDB" id="A9KQR2"/>
<dbReference type="KEGG" id="cpy:Cphy_1601"/>
<dbReference type="SUPFAM" id="SSF55874">
    <property type="entry name" value="ATPase domain of HSP90 chaperone/DNA topoisomerase II/histidine kinase"/>
    <property type="match status" value="1"/>
</dbReference>
<evidence type="ECO:0000256" key="1">
    <source>
        <dbReference type="SAM" id="Phobius"/>
    </source>
</evidence>
<dbReference type="EMBL" id="CP000885">
    <property type="protein sequence ID" value="ABX41975.1"/>
    <property type="molecule type" value="Genomic_DNA"/>
</dbReference>
<feature type="transmembrane region" description="Helical" evidence="1">
    <location>
        <begin position="57"/>
        <end position="74"/>
    </location>
</feature>
<keyword evidence="3" id="KW-0418">Kinase</keyword>
<protein>
    <submittedName>
        <fullName evidence="3">Signal transduction histidine kinase regulating citrate/malate metabolism</fullName>
    </submittedName>
</protein>
<dbReference type="GO" id="GO:0016301">
    <property type="term" value="F:kinase activity"/>
    <property type="evidence" value="ECO:0007669"/>
    <property type="project" value="UniProtKB-KW"/>
</dbReference>
<dbReference type="InterPro" id="IPR036890">
    <property type="entry name" value="HATPase_C_sf"/>
</dbReference>
<sequence>MHLLVFAFLVLIYDIYMFSYFIHMFPAKRNYCLFYAAAVAINIGITIPAYMYLDHRIAVFFMMGSIMLGSHLLFRANWVQIIYASSVYMFSLYSSRGIVCSIYSIVLQTSVKDVLQHEIYYDLVAASAVFLSILSIQFVRKVIVPDSKAKLALYNREHIRFTVIYMIFHMVFLMIVNDGRYFDDVRSAWYSFLYLGACIISKLCQQLVFQHIAKVSELLEYQKHSHKLQEQLSYQIRHYQSYCRFTESYRIFRHDYEKMMTSVKTLLNSKEYERATRMLDNIHDTMQRDVLIHKTYSNNVLLDAILQNAAKAGEEKGIRFWAHAHLPEDVPMSELDIVRVFSNAIDNALEACSKISGKERFIEITSSGSKEWATIEIGNSFNGELSMVGGEQETSKDDKDFHGFGLRIIKEVVEDTGGLVLIELDQEKKIFKIRVCIPRVSSQNII</sequence>
<feature type="transmembrane region" description="Helical" evidence="1">
    <location>
        <begin position="119"/>
        <end position="139"/>
    </location>
</feature>
<dbReference type="Pfam" id="PF14501">
    <property type="entry name" value="HATPase_c_5"/>
    <property type="match status" value="1"/>
</dbReference>
<dbReference type="Gene3D" id="3.30.565.10">
    <property type="entry name" value="Histidine kinase-like ATPase, C-terminal domain"/>
    <property type="match status" value="1"/>
</dbReference>
<feature type="transmembrane region" description="Helical" evidence="1">
    <location>
        <begin position="32"/>
        <end position="51"/>
    </location>
</feature>
<dbReference type="eggNOG" id="COG3290">
    <property type="taxonomic scope" value="Bacteria"/>
</dbReference>
<keyword evidence="3" id="KW-0808">Transferase</keyword>
<keyword evidence="1" id="KW-0472">Membrane</keyword>
<keyword evidence="1" id="KW-1133">Transmembrane helix</keyword>
<keyword evidence="1" id="KW-0812">Transmembrane</keyword>
<dbReference type="GO" id="GO:0042802">
    <property type="term" value="F:identical protein binding"/>
    <property type="evidence" value="ECO:0007669"/>
    <property type="project" value="TreeGrafter"/>
</dbReference>
<dbReference type="STRING" id="357809.Cphy_1601"/>
<reference evidence="4" key="1">
    <citation type="submission" date="2007-11" db="EMBL/GenBank/DDBJ databases">
        <title>Complete genome sequence of Clostridium phytofermentans ISDg.</title>
        <authorList>
            <person name="Leschine S.B."/>
            <person name="Warnick T.A."/>
            <person name="Blanchard J.L."/>
            <person name="Schnell D.J."/>
            <person name="Petit E.L."/>
            <person name="LaTouf W.G."/>
            <person name="Copeland A."/>
            <person name="Lucas S."/>
            <person name="Lapidus A."/>
            <person name="Barry K."/>
            <person name="Glavina del Rio T."/>
            <person name="Dalin E."/>
            <person name="Tice H."/>
            <person name="Pitluck S."/>
            <person name="Kiss H."/>
            <person name="Brettin T."/>
            <person name="Bruce D."/>
            <person name="Detter J.C."/>
            <person name="Han C."/>
            <person name="Kuske C."/>
            <person name="Schmutz J."/>
            <person name="Larimer F."/>
            <person name="Land M."/>
            <person name="Hauser L."/>
            <person name="Kyrpides N."/>
            <person name="Kim E.A."/>
            <person name="Richardson P."/>
        </authorList>
    </citation>
    <scope>NUCLEOTIDE SEQUENCE [LARGE SCALE GENOMIC DNA]</scope>
    <source>
        <strain evidence="4">ATCC 700394 / DSM 18823 / ISDg</strain>
    </source>
</reference>
<feature type="transmembrane region" description="Helical" evidence="1">
    <location>
        <begin position="86"/>
        <end position="107"/>
    </location>
</feature>
<gene>
    <name evidence="3" type="ordered locus">Cphy_1601</name>
</gene>
<evidence type="ECO:0000313" key="4">
    <source>
        <dbReference type="Proteomes" id="UP000000370"/>
    </source>
</evidence>
<proteinExistence type="predicted"/>
<evidence type="ECO:0000313" key="3">
    <source>
        <dbReference type="EMBL" id="ABX41975.1"/>
    </source>
</evidence>
<feature type="transmembrane region" description="Helical" evidence="1">
    <location>
        <begin position="159"/>
        <end position="176"/>
    </location>
</feature>
<feature type="transmembrane region" description="Helical" evidence="1">
    <location>
        <begin position="6"/>
        <end position="25"/>
    </location>
</feature>
<accession>A9KQR2</accession>
<organism evidence="3 4">
    <name type="scientific">Lachnoclostridium phytofermentans (strain ATCC 700394 / DSM 18823 / ISDg)</name>
    <name type="common">Clostridium phytofermentans</name>
    <dbReference type="NCBI Taxonomy" id="357809"/>
    <lineage>
        <taxon>Bacteria</taxon>
        <taxon>Bacillati</taxon>
        <taxon>Bacillota</taxon>
        <taxon>Clostridia</taxon>
        <taxon>Lachnospirales</taxon>
        <taxon>Lachnospiraceae</taxon>
    </lineage>
</organism>
<dbReference type="Proteomes" id="UP000000370">
    <property type="component" value="Chromosome"/>
</dbReference>
<dbReference type="CDD" id="cd16935">
    <property type="entry name" value="HATPase_AgrC-ComD-like"/>
    <property type="match status" value="1"/>
</dbReference>
<dbReference type="RefSeq" id="WP_012199629.1">
    <property type="nucleotide sequence ID" value="NC_010001.1"/>
</dbReference>
<evidence type="ECO:0000259" key="2">
    <source>
        <dbReference type="Pfam" id="PF14501"/>
    </source>
</evidence>
<dbReference type="InterPro" id="IPR032834">
    <property type="entry name" value="NatK-like_C"/>
</dbReference>